<evidence type="ECO:0000259" key="3">
    <source>
        <dbReference type="Pfam" id="PF04225"/>
    </source>
</evidence>
<evidence type="ECO:0000256" key="1">
    <source>
        <dbReference type="SAM" id="MobiDB-lite"/>
    </source>
</evidence>
<feature type="compositionally biased region" description="Basic and acidic residues" evidence="1">
    <location>
        <begin position="80"/>
        <end position="92"/>
    </location>
</feature>
<keyword evidence="2" id="KW-0472">Membrane</keyword>
<dbReference type="AlphaFoldDB" id="A0A949WG38"/>
<evidence type="ECO:0000313" key="5">
    <source>
        <dbReference type="EMBL" id="MBV6546824.1"/>
    </source>
</evidence>
<dbReference type="EMBL" id="JABULY010000006">
    <property type="protein sequence ID" value="MBV6532152.1"/>
    <property type="molecule type" value="Genomic_DNA"/>
</dbReference>
<dbReference type="RefSeq" id="WP_157403648.1">
    <property type="nucleotide sequence ID" value="NZ_JABULY010000006.1"/>
</dbReference>
<organism evidence="5 6">
    <name type="scientific">Ursidibacter maritimus</name>
    <dbReference type="NCBI Taxonomy" id="1331689"/>
    <lineage>
        <taxon>Bacteria</taxon>
        <taxon>Pseudomonadati</taxon>
        <taxon>Pseudomonadota</taxon>
        <taxon>Gammaproteobacteria</taxon>
        <taxon>Pasteurellales</taxon>
        <taxon>Pasteurellaceae</taxon>
        <taxon>Ursidibacter</taxon>
    </lineage>
</organism>
<feature type="region of interest" description="Disordered" evidence="1">
    <location>
        <begin position="61"/>
        <end position="128"/>
    </location>
</feature>
<feature type="compositionally biased region" description="Low complexity" evidence="1">
    <location>
        <begin position="229"/>
        <end position="249"/>
    </location>
</feature>
<keyword evidence="2" id="KW-1133">Transmembrane helix</keyword>
<feature type="compositionally biased region" description="Polar residues" evidence="1">
    <location>
        <begin position="306"/>
        <end position="319"/>
    </location>
</feature>
<dbReference type="Pfam" id="PF04225">
    <property type="entry name" value="LysM_OapA"/>
    <property type="match status" value="1"/>
</dbReference>
<keyword evidence="7" id="KW-1185">Reference proteome</keyword>
<proteinExistence type="predicted"/>
<gene>
    <name evidence="4" type="ORF">HT657_08460</name>
    <name evidence="5" type="ORF">HT672_05940</name>
</gene>
<feature type="region of interest" description="Disordered" evidence="1">
    <location>
        <begin position="1"/>
        <end position="39"/>
    </location>
</feature>
<name>A0A949WG38_9PAST</name>
<dbReference type="GO" id="GO:0042834">
    <property type="term" value="F:peptidoglycan binding"/>
    <property type="evidence" value="ECO:0007669"/>
    <property type="project" value="InterPro"/>
</dbReference>
<dbReference type="GO" id="GO:0016740">
    <property type="term" value="F:transferase activity"/>
    <property type="evidence" value="ECO:0007669"/>
    <property type="project" value="UniProtKB-KW"/>
</dbReference>
<dbReference type="EMBL" id="JABUMC010000011">
    <property type="protein sequence ID" value="MBV6546824.1"/>
    <property type="molecule type" value="Genomic_DNA"/>
</dbReference>
<feature type="region of interest" description="Disordered" evidence="1">
    <location>
        <begin position="299"/>
        <end position="332"/>
    </location>
</feature>
<evidence type="ECO:0000256" key="2">
    <source>
        <dbReference type="SAM" id="Phobius"/>
    </source>
</evidence>
<feature type="transmembrane region" description="Helical" evidence="2">
    <location>
        <begin position="172"/>
        <end position="189"/>
    </location>
</feature>
<evidence type="ECO:0000313" key="7">
    <source>
        <dbReference type="Proteomes" id="UP001196379"/>
    </source>
</evidence>
<keyword evidence="2" id="KW-0812">Transmembrane</keyword>
<keyword evidence="5" id="KW-0808">Transferase</keyword>
<reference evidence="5 7" key="1">
    <citation type="journal article" date="2021" name="Mol. Ecol.">
        <title>Polar bear-adapted Ursidibacter maritimus are remarkably conserved after generations in captivity.</title>
        <authorList>
            <person name="Espinosa-Gongora C."/>
            <person name="Hansen M.J."/>
            <person name="Bertelsen M.F."/>
            <person name="Bojesen A.M."/>
        </authorList>
    </citation>
    <scope>NUCLEOTIDE SEQUENCE</scope>
    <source>
        <strain evidence="5">Pb43105x</strain>
        <strain evidence="4 7">Pb43106</strain>
    </source>
</reference>
<feature type="compositionally biased region" description="Basic and acidic residues" evidence="1">
    <location>
        <begin position="1"/>
        <end position="10"/>
    </location>
</feature>
<comment type="caution">
    <text evidence="5">The sequence shown here is derived from an EMBL/GenBank/DDBJ whole genome shotgun (WGS) entry which is preliminary data.</text>
</comment>
<sequence>MSQYNQRKEPTFGQPTATTTTELEKEIEQHSEKGVTKPKVMFSLSSKQAPNYTFTPVMKRPVDKATELSTLEEQTMLKENTPKTETTEDSQKPKGFAFAPVIDEADKAPTKATATVDTPRVDEPKTVQPPVNEQEKVNAVNPNTVERVIPTQTAQTAKPSVAEKVPSKYRRLLIVILLALALLLAFFLLKPNTPETVESLQEQGTSLPIEFRPVDEEEAKRAEAEAKAQQEAQMAQAKAEQQTTEQTATNTVVEQPAQTSEMAQPTVENRVEPTPAVAAKPAEVKSETKVAETKPVVIQPTKKPETTGSVIYQPESKSTPEPVKKAQPQPERATVVEKTVVVKAPAKTVETKPSVVKPTPAKTVEVTSNAVSTKTMVVPKGVSLMQVFRDNNLNISDVNAMSKVNNIVSNLKVGEKVTVRLDANNRVTEMNIGSGGKFIRQANGNYIYK</sequence>
<accession>A0A949WG38</accession>
<feature type="region of interest" description="Disordered" evidence="1">
    <location>
        <begin position="216"/>
        <end position="249"/>
    </location>
</feature>
<evidence type="ECO:0000313" key="4">
    <source>
        <dbReference type="EMBL" id="MBV6532152.1"/>
    </source>
</evidence>
<dbReference type="Proteomes" id="UP001196379">
    <property type="component" value="Unassembled WGS sequence"/>
</dbReference>
<evidence type="ECO:0000313" key="6">
    <source>
        <dbReference type="Proteomes" id="UP000732858"/>
    </source>
</evidence>
<dbReference type="OrthoDB" id="6398769at2"/>
<feature type="compositionally biased region" description="Basic and acidic residues" evidence="1">
    <location>
        <begin position="216"/>
        <end position="228"/>
    </location>
</feature>
<feature type="domain" description="Opacity-associated protein A LysM-like" evidence="3">
    <location>
        <begin position="373"/>
        <end position="449"/>
    </location>
</feature>
<dbReference type="GeneID" id="65549583"/>
<dbReference type="InterPro" id="IPR007340">
    <property type="entry name" value="LysM_Opacity-associatedA"/>
</dbReference>
<protein>
    <submittedName>
        <fullName evidence="5">GlcNAc transferase</fullName>
    </submittedName>
</protein>
<feature type="compositionally biased region" description="Basic and acidic residues" evidence="1">
    <location>
        <begin position="22"/>
        <end position="35"/>
    </location>
</feature>
<dbReference type="Proteomes" id="UP000732858">
    <property type="component" value="Unassembled WGS sequence"/>
</dbReference>